<dbReference type="PANTHER" id="PTHR37291">
    <property type="entry name" value="5-METHYLCYTOSINE-SPECIFIC RESTRICTION ENZYME B"/>
    <property type="match status" value="1"/>
</dbReference>
<dbReference type="AlphaFoldDB" id="X1TBS9"/>
<proteinExistence type="predicted"/>
<dbReference type="InterPro" id="IPR052934">
    <property type="entry name" value="Methyl-DNA_Rec/Restrict_Enz"/>
</dbReference>
<sequence>GDLGRIFGELILGLEPSNRNLEIETPLSYELGKLTIPPNLYIIGTMNSLDRSIAIVDYALRRRFIFYPMMPDSEILENWLNFASNNIDQDDGIKILNLFLNLNSKIKEDKKLGKNFQIGHTYFFIKNKEELHEKWTYMIKPLLEEYLNFNEDDLADYKYEGVT</sequence>
<organism evidence="1">
    <name type="scientific">marine sediment metagenome</name>
    <dbReference type="NCBI Taxonomy" id="412755"/>
    <lineage>
        <taxon>unclassified sequences</taxon>
        <taxon>metagenomes</taxon>
        <taxon>ecological metagenomes</taxon>
    </lineage>
</organism>
<dbReference type="EMBL" id="BARW01020137">
    <property type="protein sequence ID" value="GAI88841.1"/>
    <property type="molecule type" value="Genomic_DNA"/>
</dbReference>
<protein>
    <recommendedName>
        <fullName evidence="2">ATPase dynein-related AAA domain-containing protein</fullName>
    </recommendedName>
</protein>
<evidence type="ECO:0000313" key="1">
    <source>
        <dbReference type="EMBL" id="GAI88841.1"/>
    </source>
</evidence>
<name>X1TBS9_9ZZZZ</name>
<gene>
    <name evidence="1" type="ORF">S12H4_34081</name>
</gene>
<feature type="non-terminal residue" evidence="1">
    <location>
        <position position="1"/>
    </location>
</feature>
<accession>X1TBS9</accession>
<dbReference type="PANTHER" id="PTHR37291:SF1">
    <property type="entry name" value="TYPE IV METHYL-DIRECTED RESTRICTION ENZYME ECOKMCRB SUBUNIT"/>
    <property type="match status" value="1"/>
</dbReference>
<evidence type="ECO:0008006" key="2">
    <source>
        <dbReference type="Google" id="ProtNLM"/>
    </source>
</evidence>
<comment type="caution">
    <text evidence="1">The sequence shown here is derived from an EMBL/GenBank/DDBJ whole genome shotgun (WGS) entry which is preliminary data.</text>
</comment>
<reference evidence="1" key="1">
    <citation type="journal article" date="2014" name="Front. Microbiol.">
        <title>High frequency of phylogenetically diverse reductive dehalogenase-homologous genes in deep subseafloor sedimentary metagenomes.</title>
        <authorList>
            <person name="Kawai M."/>
            <person name="Futagami T."/>
            <person name="Toyoda A."/>
            <person name="Takaki Y."/>
            <person name="Nishi S."/>
            <person name="Hori S."/>
            <person name="Arai W."/>
            <person name="Tsubouchi T."/>
            <person name="Morono Y."/>
            <person name="Uchiyama I."/>
            <person name="Ito T."/>
            <person name="Fujiyama A."/>
            <person name="Inagaki F."/>
            <person name="Takami H."/>
        </authorList>
    </citation>
    <scope>NUCLEOTIDE SEQUENCE</scope>
    <source>
        <strain evidence="1">Expedition CK06-06</strain>
    </source>
</reference>